<dbReference type="PANTHER" id="PTHR46211:SF1">
    <property type="entry name" value="GLYCEROPHOSPHODIESTER PHOSPHODIESTERASE, CYTOPLASMIC"/>
    <property type="match status" value="1"/>
</dbReference>
<dbReference type="InterPro" id="IPR030395">
    <property type="entry name" value="GP_PDE_dom"/>
</dbReference>
<dbReference type="InterPro" id="IPR017946">
    <property type="entry name" value="PLC-like_Pdiesterase_TIM-brl"/>
</dbReference>
<name>A0A381NAM1_9ZZZZ</name>
<organism evidence="2">
    <name type="scientific">marine metagenome</name>
    <dbReference type="NCBI Taxonomy" id="408172"/>
    <lineage>
        <taxon>unclassified sequences</taxon>
        <taxon>metagenomes</taxon>
        <taxon>ecological metagenomes</taxon>
    </lineage>
</organism>
<dbReference type="SUPFAM" id="SSF51695">
    <property type="entry name" value="PLC-like phosphodiesterases"/>
    <property type="match status" value="1"/>
</dbReference>
<gene>
    <name evidence="2" type="ORF">METZ01_LOCUS3447</name>
</gene>
<dbReference type="PROSITE" id="PS51704">
    <property type="entry name" value="GP_PDE"/>
    <property type="match status" value="1"/>
</dbReference>
<dbReference type="PANTHER" id="PTHR46211">
    <property type="entry name" value="GLYCEROPHOSPHORYL DIESTER PHOSPHODIESTERASE"/>
    <property type="match status" value="1"/>
</dbReference>
<evidence type="ECO:0000259" key="1">
    <source>
        <dbReference type="PROSITE" id="PS51704"/>
    </source>
</evidence>
<dbReference type="GO" id="GO:0008081">
    <property type="term" value="F:phosphoric diester hydrolase activity"/>
    <property type="evidence" value="ECO:0007669"/>
    <property type="project" value="InterPro"/>
</dbReference>
<dbReference type="EMBL" id="UINC01000177">
    <property type="protein sequence ID" value="SUZ50593.1"/>
    <property type="molecule type" value="Genomic_DNA"/>
</dbReference>
<proteinExistence type="predicted"/>
<dbReference type="Pfam" id="PF03009">
    <property type="entry name" value="GDPD"/>
    <property type="match status" value="1"/>
</dbReference>
<reference evidence="2" key="1">
    <citation type="submission" date="2018-05" db="EMBL/GenBank/DDBJ databases">
        <authorList>
            <person name="Lanie J.A."/>
            <person name="Ng W.-L."/>
            <person name="Kazmierczak K.M."/>
            <person name="Andrzejewski T.M."/>
            <person name="Davidsen T.M."/>
            <person name="Wayne K.J."/>
            <person name="Tettelin H."/>
            <person name="Glass J.I."/>
            <person name="Rusch D."/>
            <person name="Podicherti R."/>
            <person name="Tsui H.-C.T."/>
            <person name="Winkler M.E."/>
        </authorList>
    </citation>
    <scope>NUCLEOTIDE SEQUENCE</scope>
</reference>
<protein>
    <recommendedName>
        <fullName evidence="1">GP-PDE domain-containing protein</fullName>
    </recommendedName>
</protein>
<dbReference type="Gene3D" id="3.20.20.190">
    <property type="entry name" value="Phosphatidylinositol (PI) phosphodiesterase"/>
    <property type="match status" value="1"/>
</dbReference>
<sequence>MHDKSVFRTAGKKNLIKESTLKQLKSLDVGKWKGEKWSGEAIPSLHEVLSEIPIDKKIFIEVKEGIETIDPLIETIQKSKLDPKYISVISFHQEVVKRVKQAMESLTVNFLIAFSGPKEFSDEAVLLKLLEFNLDGVGAENHSRLSHNFVDLILEKNKKVHVWTVDDIQQAKKYKEMGLSSITTNVPGLIKSAL</sequence>
<feature type="domain" description="GP-PDE" evidence="1">
    <location>
        <begin position="1"/>
        <end position="194"/>
    </location>
</feature>
<accession>A0A381NAM1</accession>
<evidence type="ECO:0000313" key="2">
    <source>
        <dbReference type="EMBL" id="SUZ50593.1"/>
    </source>
</evidence>
<dbReference type="GO" id="GO:0006629">
    <property type="term" value="P:lipid metabolic process"/>
    <property type="evidence" value="ECO:0007669"/>
    <property type="project" value="InterPro"/>
</dbReference>
<dbReference type="AlphaFoldDB" id="A0A381NAM1"/>